<dbReference type="Proteomes" id="UP001596270">
    <property type="component" value="Unassembled WGS sequence"/>
</dbReference>
<evidence type="ECO:0000256" key="1">
    <source>
        <dbReference type="SAM" id="MobiDB-lite"/>
    </source>
</evidence>
<feature type="region of interest" description="Disordered" evidence="1">
    <location>
        <begin position="1"/>
        <end position="24"/>
    </location>
</feature>
<evidence type="ECO:0000313" key="3">
    <source>
        <dbReference type="Proteomes" id="UP001596270"/>
    </source>
</evidence>
<sequence>MAWDGWRKTKSESLRDASSPGVNV</sequence>
<gene>
    <name evidence="2" type="ORF">ACFQND_07405</name>
</gene>
<protein>
    <submittedName>
        <fullName evidence="2">Uncharacterized protein</fullName>
    </submittedName>
</protein>
<comment type="caution">
    <text evidence="2">The sequence shown here is derived from an EMBL/GenBank/DDBJ whole genome shotgun (WGS) entry which is preliminary data.</text>
</comment>
<accession>A0ABW1TV10</accession>
<reference evidence="3" key="1">
    <citation type="journal article" date="2019" name="Int. J. Syst. Evol. Microbiol.">
        <title>The Global Catalogue of Microorganisms (GCM) 10K type strain sequencing project: providing services to taxonomists for standard genome sequencing and annotation.</title>
        <authorList>
            <consortium name="The Broad Institute Genomics Platform"/>
            <consortium name="The Broad Institute Genome Sequencing Center for Infectious Disease"/>
            <person name="Wu L."/>
            <person name="Ma J."/>
        </authorList>
    </citation>
    <scope>NUCLEOTIDE SEQUENCE [LARGE SCALE GENOMIC DNA]</scope>
    <source>
        <strain evidence="3">CCUG 39402</strain>
    </source>
</reference>
<dbReference type="RefSeq" id="WP_371438947.1">
    <property type="nucleotide sequence ID" value="NZ_JBHSRS010000016.1"/>
</dbReference>
<proteinExistence type="predicted"/>
<dbReference type="EMBL" id="JBHSRS010000016">
    <property type="protein sequence ID" value="MFC6281055.1"/>
    <property type="molecule type" value="Genomic_DNA"/>
</dbReference>
<keyword evidence="3" id="KW-1185">Reference proteome</keyword>
<feature type="compositionally biased region" description="Basic and acidic residues" evidence="1">
    <location>
        <begin position="1"/>
        <end position="15"/>
    </location>
</feature>
<organism evidence="2 3">
    <name type="scientific">Polaromonas aquatica</name>
    <dbReference type="NCBI Taxonomy" id="332657"/>
    <lineage>
        <taxon>Bacteria</taxon>
        <taxon>Pseudomonadati</taxon>
        <taxon>Pseudomonadota</taxon>
        <taxon>Betaproteobacteria</taxon>
        <taxon>Burkholderiales</taxon>
        <taxon>Comamonadaceae</taxon>
        <taxon>Polaromonas</taxon>
    </lineage>
</organism>
<name>A0ABW1TV10_9BURK</name>
<evidence type="ECO:0000313" key="2">
    <source>
        <dbReference type="EMBL" id="MFC6281055.1"/>
    </source>
</evidence>